<dbReference type="EMBL" id="CAFAAB010000134">
    <property type="protein sequence ID" value="CAB4789905.1"/>
    <property type="molecule type" value="Genomic_DNA"/>
</dbReference>
<proteinExistence type="predicted"/>
<dbReference type="SUPFAM" id="SSF51182">
    <property type="entry name" value="RmlC-like cupins"/>
    <property type="match status" value="1"/>
</dbReference>
<evidence type="ECO:0000313" key="2">
    <source>
        <dbReference type="EMBL" id="CAB4789905.1"/>
    </source>
</evidence>
<sequence>MFDIIPKALHIGQNDLPFVDIGDGSSMQVLHIDLARDLWVVRTRFQPGYQVMTHRHTGDVYAFTLSGSWHYLEFPEVNQAGSYLFEPAGSTHTLNVPASNTEVTDVFFAIFGKNENLDADGNVVSVWDAEFINNVYRLLCEAQGFPAPSIIGVEIV</sequence>
<dbReference type="Gene3D" id="2.60.120.10">
    <property type="entry name" value="Jelly Rolls"/>
    <property type="match status" value="1"/>
</dbReference>
<dbReference type="InterPro" id="IPR011051">
    <property type="entry name" value="RmlC_Cupin_sf"/>
</dbReference>
<gene>
    <name evidence="2" type="ORF">UFOPK2958_01096</name>
</gene>
<organism evidence="2">
    <name type="scientific">freshwater metagenome</name>
    <dbReference type="NCBI Taxonomy" id="449393"/>
    <lineage>
        <taxon>unclassified sequences</taxon>
        <taxon>metagenomes</taxon>
        <taxon>ecological metagenomes</taxon>
    </lineage>
</organism>
<name>A0A6J6X1G6_9ZZZZ</name>
<dbReference type="InterPro" id="IPR025979">
    <property type="entry name" value="ChrR-like_cupin_dom"/>
</dbReference>
<protein>
    <submittedName>
        <fullName evidence="2">Unannotated protein</fullName>
    </submittedName>
</protein>
<feature type="domain" description="ChrR-like cupin" evidence="1">
    <location>
        <begin position="11"/>
        <end position="96"/>
    </location>
</feature>
<evidence type="ECO:0000259" key="1">
    <source>
        <dbReference type="Pfam" id="PF12973"/>
    </source>
</evidence>
<dbReference type="InterPro" id="IPR014710">
    <property type="entry name" value="RmlC-like_jellyroll"/>
</dbReference>
<dbReference type="CDD" id="cd20302">
    <property type="entry name" value="cupin_DAD"/>
    <property type="match status" value="1"/>
</dbReference>
<dbReference type="AlphaFoldDB" id="A0A6J6X1G6"/>
<dbReference type="Pfam" id="PF12973">
    <property type="entry name" value="Cupin_7"/>
    <property type="match status" value="1"/>
</dbReference>
<reference evidence="2" key="1">
    <citation type="submission" date="2020-05" db="EMBL/GenBank/DDBJ databases">
        <authorList>
            <person name="Chiriac C."/>
            <person name="Salcher M."/>
            <person name="Ghai R."/>
            <person name="Kavagutti S V."/>
        </authorList>
    </citation>
    <scope>NUCLEOTIDE SEQUENCE</scope>
</reference>
<accession>A0A6J6X1G6</accession>